<comment type="caution">
    <text evidence="3">The sequence shown here is derived from an EMBL/GenBank/DDBJ whole genome shotgun (WGS) entry which is preliminary data.</text>
</comment>
<dbReference type="EMBL" id="BAABCV010000006">
    <property type="protein sequence ID" value="GAA4096777.1"/>
    <property type="molecule type" value="Genomic_DNA"/>
</dbReference>
<evidence type="ECO:0000313" key="4">
    <source>
        <dbReference type="Proteomes" id="UP001500841"/>
    </source>
</evidence>
<gene>
    <name evidence="3" type="ORF">GCM10022392_20150</name>
</gene>
<dbReference type="SUPFAM" id="SSF57884">
    <property type="entry name" value="Ada DNA repair protein, N-terminal domain (N-Ada 10)"/>
    <property type="match status" value="1"/>
</dbReference>
<evidence type="ECO:0000259" key="2">
    <source>
        <dbReference type="Pfam" id="PF02805"/>
    </source>
</evidence>
<dbReference type="InterPro" id="IPR004026">
    <property type="entry name" value="Ada_DNA_repair_Zn-bd"/>
</dbReference>
<sequence length="88" mass="10121">MINHLDLGLTTFSRFRALQLLLVTGQITLVGNRKLKIYGKIYCGAGKRMKPANRVFFTDEQEALTAGYRPCGHCMPHEYKLWKQQYGN</sequence>
<dbReference type="Proteomes" id="UP001500841">
    <property type="component" value="Unassembled WGS sequence"/>
</dbReference>
<evidence type="ECO:0000256" key="1">
    <source>
        <dbReference type="ARBA" id="ARBA00023159"/>
    </source>
</evidence>
<protein>
    <recommendedName>
        <fullName evidence="2">Ada DNA repair metal-binding domain-containing protein</fullName>
    </recommendedName>
</protein>
<dbReference type="InterPro" id="IPR035451">
    <property type="entry name" value="Ada-like_dom_sf"/>
</dbReference>
<dbReference type="RefSeq" id="WP_345103575.1">
    <property type="nucleotide sequence ID" value="NZ_BAABCV010000006.1"/>
</dbReference>
<evidence type="ECO:0000313" key="3">
    <source>
        <dbReference type="EMBL" id="GAA4096777.1"/>
    </source>
</evidence>
<keyword evidence="1" id="KW-0010">Activator</keyword>
<dbReference type="Gene3D" id="3.40.10.10">
    <property type="entry name" value="DNA Methylphosphotriester Repair Domain"/>
    <property type="match status" value="1"/>
</dbReference>
<keyword evidence="4" id="KW-1185">Reference proteome</keyword>
<proteinExistence type="predicted"/>
<dbReference type="Pfam" id="PF02805">
    <property type="entry name" value="Ada_Zn_binding"/>
    <property type="match status" value="1"/>
</dbReference>
<organism evidence="3 4">
    <name type="scientific">Mucilaginibacter panaciglaebae</name>
    <dbReference type="NCBI Taxonomy" id="502331"/>
    <lineage>
        <taxon>Bacteria</taxon>
        <taxon>Pseudomonadati</taxon>
        <taxon>Bacteroidota</taxon>
        <taxon>Sphingobacteriia</taxon>
        <taxon>Sphingobacteriales</taxon>
        <taxon>Sphingobacteriaceae</taxon>
        <taxon>Mucilaginibacter</taxon>
    </lineage>
</organism>
<name>A0ABP7WTV2_9SPHI</name>
<accession>A0ABP7WTV2</accession>
<reference evidence="4" key="1">
    <citation type="journal article" date="2019" name="Int. J. Syst. Evol. Microbiol.">
        <title>The Global Catalogue of Microorganisms (GCM) 10K type strain sequencing project: providing services to taxonomists for standard genome sequencing and annotation.</title>
        <authorList>
            <consortium name="The Broad Institute Genomics Platform"/>
            <consortium name="The Broad Institute Genome Sequencing Center for Infectious Disease"/>
            <person name="Wu L."/>
            <person name="Ma J."/>
        </authorList>
    </citation>
    <scope>NUCLEOTIDE SEQUENCE [LARGE SCALE GENOMIC DNA]</scope>
    <source>
        <strain evidence="4">JCM 17085</strain>
    </source>
</reference>
<feature type="domain" description="Ada DNA repair metal-binding" evidence="2">
    <location>
        <begin position="29"/>
        <end position="76"/>
    </location>
</feature>